<evidence type="ECO:0000256" key="1">
    <source>
        <dbReference type="ARBA" id="ARBA00010641"/>
    </source>
</evidence>
<dbReference type="Pfam" id="PF08281">
    <property type="entry name" value="Sigma70_r4_2"/>
    <property type="match status" value="1"/>
</dbReference>
<dbReference type="InterPro" id="IPR000838">
    <property type="entry name" value="RNA_pol_sigma70_ECF_CS"/>
</dbReference>
<evidence type="ECO:0000256" key="6">
    <source>
        <dbReference type="RuleBase" id="RU000716"/>
    </source>
</evidence>
<comment type="similarity">
    <text evidence="1 6">Belongs to the sigma-70 factor family. ECF subfamily.</text>
</comment>
<evidence type="ECO:0000259" key="7">
    <source>
        <dbReference type="Pfam" id="PF04542"/>
    </source>
</evidence>
<dbReference type="PANTHER" id="PTHR43133:SF51">
    <property type="entry name" value="RNA POLYMERASE SIGMA FACTOR"/>
    <property type="match status" value="1"/>
</dbReference>
<dbReference type="InterPro" id="IPR036388">
    <property type="entry name" value="WH-like_DNA-bd_sf"/>
</dbReference>
<dbReference type="InterPro" id="IPR013324">
    <property type="entry name" value="RNA_pol_sigma_r3/r4-like"/>
</dbReference>
<accession>A0A1V4HGW5</accession>
<keyword evidence="2 6" id="KW-0805">Transcription regulation</keyword>
<keyword evidence="5 6" id="KW-0804">Transcription</keyword>
<feature type="domain" description="RNA polymerase sigma-70 region 2" evidence="7">
    <location>
        <begin position="34"/>
        <end position="98"/>
    </location>
</feature>
<proteinExistence type="inferred from homology"/>
<dbReference type="SUPFAM" id="SSF88659">
    <property type="entry name" value="Sigma3 and sigma4 domains of RNA polymerase sigma factors"/>
    <property type="match status" value="1"/>
</dbReference>
<evidence type="ECO:0000256" key="3">
    <source>
        <dbReference type="ARBA" id="ARBA00023082"/>
    </source>
</evidence>
<dbReference type="Pfam" id="PF04542">
    <property type="entry name" value="Sigma70_r2"/>
    <property type="match status" value="1"/>
</dbReference>
<evidence type="ECO:0000256" key="5">
    <source>
        <dbReference type="ARBA" id="ARBA00023163"/>
    </source>
</evidence>
<evidence type="ECO:0000313" key="10">
    <source>
        <dbReference type="Proteomes" id="UP000190626"/>
    </source>
</evidence>
<gene>
    <name evidence="9" type="ORF">BC351_30420</name>
</gene>
<dbReference type="Gene3D" id="1.10.1740.10">
    <property type="match status" value="1"/>
</dbReference>
<dbReference type="InterPro" id="IPR014284">
    <property type="entry name" value="RNA_pol_sigma-70_dom"/>
</dbReference>
<keyword evidence="4 6" id="KW-0238">DNA-binding</keyword>
<evidence type="ECO:0000259" key="8">
    <source>
        <dbReference type="Pfam" id="PF08281"/>
    </source>
</evidence>
<dbReference type="AlphaFoldDB" id="A0A1V4HGW5"/>
<protein>
    <recommendedName>
        <fullName evidence="6">RNA polymerase sigma factor</fullName>
    </recommendedName>
</protein>
<dbReference type="EMBL" id="MBTG01000020">
    <property type="protein sequence ID" value="OPH54767.1"/>
    <property type="molecule type" value="Genomic_DNA"/>
</dbReference>
<dbReference type="InterPro" id="IPR007627">
    <property type="entry name" value="RNA_pol_sigma70_r2"/>
</dbReference>
<dbReference type="OrthoDB" id="188761at2"/>
<keyword evidence="3 6" id="KW-0731">Sigma factor</keyword>
<dbReference type="GO" id="GO:0003677">
    <property type="term" value="F:DNA binding"/>
    <property type="evidence" value="ECO:0007669"/>
    <property type="project" value="UniProtKB-KW"/>
</dbReference>
<dbReference type="GO" id="GO:0006352">
    <property type="term" value="P:DNA-templated transcription initiation"/>
    <property type="evidence" value="ECO:0007669"/>
    <property type="project" value="InterPro"/>
</dbReference>
<dbReference type="STRING" id="1469647.BC351_30420"/>
<dbReference type="PROSITE" id="PS01063">
    <property type="entry name" value="SIGMA70_ECF"/>
    <property type="match status" value="1"/>
</dbReference>
<comment type="caution">
    <text evidence="9">The sequence shown here is derived from an EMBL/GenBank/DDBJ whole genome shotgun (WGS) entry which is preliminary data.</text>
</comment>
<reference evidence="10" key="1">
    <citation type="submission" date="2016-07" db="EMBL/GenBank/DDBJ databases">
        <authorList>
            <person name="Florea S."/>
            <person name="Webb J.S."/>
            <person name="Jaromczyk J."/>
            <person name="Schardl C.L."/>
        </authorList>
    </citation>
    <scope>NUCLEOTIDE SEQUENCE [LARGE SCALE GENOMIC DNA]</scope>
    <source>
        <strain evidence="10">CY1</strain>
    </source>
</reference>
<dbReference type="InterPro" id="IPR013325">
    <property type="entry name" value="RNA_pol_sigma_r2"/>
</dbReference>
<evidence type="ECO:0000313" key="9">
    <source>
        <dbReference type="EMBL" id="OPH54767.1"/>
    </source>
</evidence>
<evidence type="ECO:0000256" key="4">
    <source>
        <dbReference type="ARBA" id="ARBA00023125"/>
    </source>
</evidence>
<sequence>MNRRLEQLEDGYKETQRELVLRARAGDREAFGDLVRHHRSQALGLAASIARDTFIAEDIVQDALIRAFMHIGTLMNADRFVPWLQRIVRNQAYMKLRRGGLYGKEQPFSSFSHQAEGTLIPTDWSDIDSILFRLAGSAIDEACYRDDPAESFLRADMLQCLRELLSCLGKRERAVFEAHFFDELTPVQIAALFQTKTANVYNILSRSRSKVCRERIRVSLNGYVQQRAALGLPKRIILSSPPI</sequence>
<dbReference type="PANTHER" id="PTHR43133">
    <property type="entry name" value="RNA POLYMERASE ECF-TYPE SIGMA FACTO"/>
    <property type="match status" value="1"/>
</dbReference>
<dbReference type="Gene3D" id="1.10.10.10">
    <property type="entry name" value="Winged helix-like DNA-binding domain superfamily/Winged helix DNA-binding domain"/>
    <property type="match status" value="1"/>
</dbReference>
<feature type="domain" description="RNA polymerase sigma factor 70 region 4 type 2" evidence="8">
    <location>
        <begin position="158"/>
        <end position="210"/>
    </location>
</feature>
<dbReference type="GO" id="GO:0006950">
    <property type="term" value="P:response to stress"/>
    <property type="evidence" value="ECO:0007669"/>
    <property type="project" value="UniProtKB-ARBA"/>
</dbReference>
<organism evidence="9 10">
    <name type="scientific">Paenibacillus ferrarius</name>
    <dbReference type="NCBI Taxonomy" id="1469647"/>
    <lineage>
        <taxon>Bacteria</taxon>
        <taxon>Bacillati</taxon>
        <taxon>Bacillota</taxon>
        <taxon>Bacilli</taxon>
        <taxon>Bacillales</taxon>
        <taxon>Paenibacillaceae</taxon>
        <taxon>Paenibacillus</taxon>
    </lineage>
</organism>
<keyword evidence="10" id="KW-1185">Reference proteome</keyword>
<dbReference type="GO" id="GO:0016987">
    <property type="term" value="F:sigma factor activity"/>
    <property type="evidence" value="ECO:0007669"/>
    <property type="project" value="UniProtKB-KW"/>
</dbReference>
<dbReference type="SUPFAM" id="SSF88946">
    <property type="entry name" value="Sigma2 domain of RNA polymerase sigma factors"/>
    <property type="match status" value="1"/>
</dbReference>
<name>A0A1V4HGW5_9BACL</name>
<dbReference type="RefSeq" id="WP_079414750.1">
    <property type="nucleotide sequence ID" value="NZ_MBTG01000020.1"/>
</dbReference>
<dbReference type="NCBIfam" id="TIGR02937">
    <property type="entry name" value="sigma70-ECF"/>
    <property type="match status" value="1"/>
</dbReference>
<evidence type="ECO:0000256" key="2">
    <source>
        <dbReference type="ARBA" id="ARBA00023015"/>
    </source>
</evidence>
<dbReference type="InterPro" id="IPR039425">
    <property type="entry name" value="RNA_pol_sigma-70-like"/>
</dbReference>
<dbReference type="InterPro" id="IPR013249">
    <property type="entry name" value="RNA_pol_sigma70_r4_t2"/>
</dbReference>
<dbReference type="Proteomes" id="UP000190626">
    <property type="component" value="Unassembled WGS sequence"/>
</dbReference>